<gene>
    <name evidence="3" type="ORF">GCM10011613_36650</name>
</gene>
<evidence type="ECO:0000256" key="2">
    <source>
        <dbReference type="SAM" id="SignalP"/>
    </source>
</evidence>
<keyword evidence="4" id="KW-1185">Reference proteome</keyword>
<evidence type="ECO:0000313" key="3">
    <source>
        <dbReference type="EMBL" id="GGY88274.1"/>
    </source>
</evidence>
<dbReference type="RefSeq" id="WP_189421331.1">
    <property type="nucleotide sequence ID" value="NZ_BMYZ01000005.1"/>
</dbReference>
<keyword evidence="1" id="KW-0472">Membrane</keyword>
<feature type="signal peptide" evidence="2">
    <location>
        <begin position="1"/>
        <end position="24"/>
    </location>
</feature>
<proteinExistence type="predicted"/>
<evidence type="ECO:0000313" key="4">
    <source>
        <dbReference type="Proteomes" id="UP000619761"/>
    </source>
</evidence>
<sequence length="177" mass="18837">MKQHFLKIFSTFVIFLCTINAAQAALITSNFSDLGGNQWTVDLTLTNDSNAAGINEFTVYFSELLFANLSVVNSPAAWDSFVAQPDLFLNSSGFFDSYSPIALALGSSQGGFTVGFTFLGQGAPGALAFNVLDGNFQLLSSGSTSNAPARVAEPSALWLMILGGLFLLARRTRKTSV</sequence>
<protein>
    <recommendedName>
        <fullName evidence="5">PEP-CTERM protein-sorting domain-containing protein</fullName>
    </recommendedName>
</protein>
<evidence type="ECO:0008006" key="5">
    <source>
        <dbReference type="Google" id="ProtNLM"/>
    </source>
</evidence>
<feature type="chain" id="PRO_5046262344" description="PEP-CTERM protein-sorting domain-containing protein" evidence="2">
    <location>
        <begin position="25"/>
        <end position="177"/>
    </location>
</feature>
<dbReference type="EMBL" id="BMYZ01000005">
    <property type="protein sequence ID" value="GGY88274.1"/>
    <property type="molecule type" value="Genomic_DNA"/>
</dbReference>
<accession>A0ABQ3BDI6</accession>
<evidence type="ECO:0000256" key="1">
    <source>
        <dbReference type="SAM" id="Phobius"/>
    </source>
</evidence>
<organism evidence="3 4">
    <name type="scientific">Cellvibrio zantedeschiae</name>
    <dbReference type="NCBI Taxonomy" id="1237077"/>
    <lineage>
        <taxon>Bacteria</taxon>
        <taxon>Pseudomonadati</taxon>
        <taxon>Pseudomonadota</taxon>
        <taxon>Gammaproteobacteria</taxon>
        <taxon>Cellvibrionales</taxon>
        <taxon>Cellvibrionaceae</taxon>
        <taxon>Cellvibrio</taxon>
    </lineage>
</organism>
<keyword evidence="1" id="KW-0812">Transmembrane</keyword>
<dbReference type="Proteomes" id="UP000619761">
    <property type="component" value="Unassembled WGS sequence"/>
</dbReference>
<keyword evidence="1" id="KW-1133">Transmembrane helix</keyword>
<reference evidence="4" key="1">
    <citation type="journal article" date="2019" name="Int. J. Syst. Evol. Microbiol.">
        <title>The Global Catalogue of Microorganisms (GCM) 10K type strain sequencing project: providing services to taxonomists for standard genome sequencing and annotation.</title>
        <authorList>
            <consortium name="The Broad Institute Genomics Platform"/>
            <consortium name="The Broad Institute Genome Sequencing Center for Infectious Disease"/>
            <person name="Wu L."/>
            <person name="Ma J."/>
        </authorList>
    </citation>
    <scope>NUCLEOTIDE SEQUENCE [LARGE SCALE GENOMIC DNA]</scope>
    <source>
        <strain evidence="4">KCTC 32239</strain>
    </source>
</reference>
<feature type="transmembrane region" description="Helical" evidence="1">
    <location>
        <begin position="151"/>
        <end position="169"/>
    </location>
</feature>
<comment type="caution">
    <text evidence="3">The sequence shown here is derived from an EMBL/GenBank/DDBJ whole genome shotgun (WGS) entry which is preliminary data.</text>
</comment>
<dbReference type="NCBIfam" id="TIGR02595">
    <property type="entry name" value="PEP_CTERM"/>
    <property type="match status" value="1"/>
</dbReference>
<dbReference type="InterPro" id="IPR013424">
    <property type="entry name" value="Ice-binding_C"/>
</dbReference>
<keyword evidence="2" id="KW-0732">Signal</keyword>
<name>A0ABQ3BDI6_9GAMM</name>